<evidence type="ECO:0000313" key="3">
    <source>
        <dbReference type="Proteomes" id="UP001467690"/>
    </source>
</evidence>
<dbReference type="Gene3D" id="2.60.40.1890">
    <property type="entry name" value="PCu(A)C copper chaperone"/>
    <property type="match status" value="1"/>
</dbReference>
<dbReference type="EMBL" id="JBELOE010000076">
    <property type="protein sequence ID" value="MER2490929.1"/>
    <property type="molecule type" value="Genomic_DNA"/>
</dbReference>
<dbReference type="InterPro" id="IPR058248">
    <property type="entry name" value="Lxx211020-like"/>
</dbReference>
<dbReference type="PANTHER" id="PTHR36302">
    <property type="entry name" value="BLR7088 PROTEIN"/>
    <property type="match status" value="1"/>
</dbReference>
<organism evidence="2 3">
    <name type="scientific">Catenovulum sediminis</name>
    <dbReference type="NCBI Taxonomy" id="1740262"/>
    <lineage>
        <taxon>Bacteria</taxon>
        <taxon>Pseudomonadati</taxon>
        <taxon>Pseudomonadota</taxon>
        <taxon>Gammaproteobacteria</taxon>
        <taxon>Alteromonadales</taxon>
        <taxon>Alteromonadaceae</taxon>
        <taxon>Catenovulum</taxon>
    </lineage>
</organism>
<accession>A0ABV1RDE3</accession>
<sequence length="153" mass="17165">MRLLSSILFITTLSTSSTAFADLLFKDAQARLLPPTQSQTAAYLEISNPTDKAIVLVAASSDSSPRVEFHNHVYENGMAAMQRVENLPLAAGETLTLKPGGHHIMLFNLQHDWTKLDYITLYLFDENRKKYTVKAKIGKVESNTASHHKHHHH</sequence>
<protein>
    <submittedName>
        <fullName evidence="2">Copper chaperone PCu(A)C</fullName>
    </submittedName>
</protein>
<keyword evidence="1" id="KW-0732">Signal</keyword>
<dbReference type="InterPro" id="IPR036182">
    <property type="entry name" value="PCuAC_sf"/>
</dbReference>
<dbReference type="Proteomes" id="UP001467690">
    <property type="component" value="Unassembled WGS sequence"/>
</dbReference>
<keyword evidence="3" id="KW-1185">Reference proteome</keyword>
<evidence type="ECO:0000256" key="1">
    <source>
        <dbReference type="SAM" id="SignalP"/>
    </source>
</evidence>
<evidence type="ECO:0000313" key="2">
    <source>
        <dbReference type="EMBL" id="MER2490929.1"/>
    </source>
</evidence>
<feature type="signal peptide" evidence="1">
    <location>
        <begin position="1"/>
        <end position="21"/>
    </location>
</feature>
<proteinExistence type="predicted"/>
<dbReference type="InterPro" id="IPR007410">
    <property type="entry name" value="LpqE-like"/>
</dbReference>
<dbReference type="RefSeq" id="WP_350400722.1">
    <property type="nucleotide sequence ID" value="NZ_JBELOE010000076.1"/>
</dbReference>
<reference evidence="2 3" key="1">
    <citation type="submission" date="2024-06" db="EMBL/GenBank/DDBJ databases">
        <authorList>
            <person name="Chen R.Y."/>
        </authorList>
    </citation>
    <scope>NUCLEOTIDE SEQUENCE [LARGE SCALE GENOMIC DNA]</scope>
    <source>
        <strain evidence="2 3">D2</strain>
    </source>
</reference>
<feature type="chain" id="PRO_5046671154" evidence="1">
    <location>
        <begin position="22"/>
        <end position="153"/>
    </location>
</feature>
<comment type="caution">
    <text evidence="2">The sequence shown here is derived from an EMBL/GenBank/DDBJ whole genome shotgun (WGS) entry which is preliminary data.</text>
</comment>
<name>A0ABV1RDE3_9ALTE</name>
<dbReference type="Pfam" id="PF04314">
    <property type="entry name" value="PCuAC"/>
    <property type="match status" value="1"/>
</dbReference>
<dbReference type="SUPFAM" id="SSF110087">
    <property type="entry name" value="DR1885-like metal-binding protein"/>
    <property type="match status" value="1"/>
</dbReference>
<gene>
    <name evidence="2" type="ORF">ABS311_03405</name>
</gene>
<dbReference type="PANTHER" id="PTHR36302:SF1">
    <property type="entry name" value="COPPER CHAPERONE PCU(A)C"/>
    <property type="match status" value="1"/>
</dbReference>